<name>A0AAU9IDG2_9CILI</name>
<feature type="compositionally biased region" description="Pro residues" evidence="3">
    <location>
        <begin position="226"/>
        <end position="235"/>
    </location>
</feature>
<dbReference type="Proteomes" id="UP001162131">
    <property type="component" value="Unassembled WGS sequence"/>
</dbReference>
<dbReference type="EMBL" id="CAJZBQ010000004">
    <property type="protein sequence ID" value="CAG9311366.1"/>
    <property type="molecule type" value="Genomic_DNA"/>
</dbReference>
<feature type="compositionally biased region" description="Basic and acidic residues" evidence="3">
    <location>
        <begin position="271"/>
        <end position="288"/>
    </location>
</feature>
<dbReference type="InterPro" id="IPR039781">
    <property type="entry name" value="Rad21/Rec8-like"/>
</dbReference>
<dbReference type="GO" id="GO:0005634">
    <property type="term" value="C:nucleus"/>
    <property type="evidence" value="ECO:0007669"/>
    <property type="project" value="UniProtKB-SubCell"/>
</dbReference>
<feature type="region of interest" description="Disordered" evidence="3">
    <location>
        <begin position="377"/>
        <end position="430"/>
    </location>
</feature>
<feature type="region of interest" description="Disordered" evidence="3">
    <location>
        <begin position="186"/>
        <end position="295"/>
    </location>
</feature>
<feature type="compositionally biased region" description="Polar residues" evidence="3">
    <location>
        <begin position="414"/>
        <end position="424"/>
    </location>
</feature>
<comment type="subcellular location">
    <subcellularLocation>
        <location evidence="1">Nucleus</location>
    </subcellularLocation>
</comment>
<keyword evidence="2" id="KW-0539">Nucleus</keyword>
<evidence type="ECO:0000256" key="3">
    <source>
        <dbReference type="SAM" id="MobiDB-lite"/>
    </source>
</evidence>
<dbReference type="GO" id="GO:0008278">
    <property type="term" value="C:cohesin complex"/>
    <property type="evidence" value="ECO:0007669"/>
    <property type="project" value="InterPro"/>
</dbReference>
<dbReference type="AlphaFoldDB" id="A0AAU9IDG2"/>
<proteinExistence type="predicted"/>
<feature type="compositionally biased region" description="Acidic residues" evidence="3">
    <location>
        <begin position="188"/>
        <end position="199"/>
    </location>
</feature>
<dbReference type="PANTHER" id="PTHR12585:SF69">
    <property type="entry name" value="FI11703P"/>
    <property type="match status" value="1"/>
</dbReference>
<dbReference type="InterPro" id="IPR006910">
    <property type="entry name" value="Rad21_Rec8_N"/>
</dbReference>
<evidence type="ECO:0000313" key="6">
    <source>
        <dbReference type="Proteomes" id="UP001162131"/>
    </source>
</evidence>
<sequence length="517" mass="58792">MNSLAFDPKSVLARVWLAAHWDKKLSKNQIYQHDVTDSVIAIKNGSLYSLRISGYLLLGLSKIYNKKSFLTLEEIEQLMDQVSQGIRVSGAETLKSMGITNAPEKLRLNPLKILTPETMAMNLMQGNKQHQERMRNNASADSLNLPDKFLGNDLKSNTNQKKDLLGRNTTFLDDVQLAAAWLQKEGDEPLQEEEEEENKDGEFQPGNPTKRPRTDKTPVWQTLINPNPPQAPDPTAPTDATPDVEMPPAIVPLSMQLDNSEAKGKKAPPKVKKEEDAKPPVKKEERPAKSRKAKGKTVRYEDASIVLDYDMQAGLDSTADIVKNPRFFYPIADLVPPDSDTMLYSTTVPDMNPELETFYISNIKLLRMKTHLRELEEENKTVPQPRQNAHPAEKPKAIENSHNKENIPDKHTENPPQENVQTHINEPVINKVEKTEETKLEDQWNSRTLKLLKLLKMKFGTVEMINFDDLSKKKERRVMACGFYELLQLALKDFIFLSQFGGQIIVRPTERIRILDI</sequence>
<comment type="caution">
    <text evidence="5">The sequence shown here is derived from an EMBL/GenBank/DDBJ whole genome shotgun (WGS) entry which is preliminary data.</text>
</comment>
<evidence type="ECO:0000256" key="1">
    <source>
        <dbReference type="ARBA" id="ARBA00004123"/>
    </source>
</evidence>
<gene>
    <name evidence="5" type="ORF">BSTOLATCC_MIC3656</name>
</gene>
<dbReference type="GO" id="GO:1990414">
    <property type="term" value="P:replication-born double-strand break repair via sister chromatid exchange"/>
    <property type="evidence" value="ECO:0007669"/>
    <property type="project" value="TreeGrafter"/>
</dbReference>
<dbReference type="GO" id="GO:0003682">
    <property type="term" value="F:chromatin binding"/>
    <property type="evidence" value="ECO:0007669"/>
    <property type="project" value="TreeGrafter"/>
</dbReference>
<dbReference type="PANTHER" id="PTHR12585">
    <property type="entry name" value="SCC1 / RAD21 FAMILY MEMBER"/>
    <property type="match status" value="1"/>
</dbReference>
<dbReference type="Pfam" id="PF04825">
    <property type="entry name" value="Rad21_Rec8_N"/>
    <property type="match status" value="1"/>
</dbReference>
<dbReference type="GO" id="GO:0007062">
    <property type="term" value="P:sister chromatid cohesion"/>
    <property type="evidence" value="ECO:0007669"/>
    <property type="project" value="InterPro"/>
</dbReference>
<evidence type="ECO:0000259" key="4">
    <source>
        <dbReference type="Pfam" id="PF04825"/>
    </source>
</evidence>
<evidence type="ECO:0000256" key="2">
    <source>
        <dbReference type="ARBA" id="ARBA00023242"/>
    </source>
</evidence>
<evidence type="ECO:0000313" key="5">
    <source>
        <dbReference type="EMBL" id="CAG9311366.1"/>
    </source>
</evidence>
<keyword evidence="6" id="KW-1185">Reference proteome</keyword>
<feature type="domain" description="Rad21/Rec8-like protein N-terminal" evidence="4">
    <location>
        <begin position="9"/>
        <end position="89"/>
    </location>
</feature>
<organism evidence="5 6">
    <name type="scientific">Blepharisma stoltei</name>
    <dbReference type="NCBI Taxonomy" id="1481888"/>
    <lineage>
        <taxon>Eukaryota</taxon>
        <taxon>Sar</taxon>
        <taxon>Alveolata</taxon>
        <taxon>Ciliophora</taxon>
        <taxon>Postciliodesmatophora</taxon>
        <taxon>Heterotrichea</taxon>
        <taxon>Heterotrichida</taxon>
        <taxon>Blepharismidae</taxon>
        <taxon>Blepharisma</taxon>
    </lineage>
</organism>
<feature type="compositionally biased region" description="Basic and acidic residues" evidence="3">
    <location>
        <begin position="391"/>
        <end position="413"/>
    </location>
</feature>
<accession>A0AAU9IDG2</accession>
<reference evidence="5" key="1">
    <citation type="submission" date="2021-09" db="EMBL/GenBank/DDBJ databases">
        <authorList>
            <consortium name="AG Swart"/>
            <person name="Singh M."/>
            <person name="Singh A."/>
            <person name="Seah K."/>
            <person name="Emmerich C."/>
        </authorList>
    </citation>
    <scope>NUCLEOTIDE SEQUENCE</scope>
    <source>
        <strain evidence="5">ATCC30299</strain>
    </source>
</reference>
<protein>
    <recommendedName>
        <fullName evidence="4">Rad21/Rec8-like protein N-terminal domain-containing protein</fullName>
    </recommendedName>
</protein>